<feature type="transmembrane region" description="Helical" evidence="9">
    <location>
        <begin position="12"/>
        <end position="33"/>
    </location>
</feature>
<organism evidence="11 12">
    <name type="scientific">Paracoccus chinensis</name>
    <dbReference type="NCBI Taxonomy" id="525640"/>
    <lineage>
        <taxon>Bacteria</taxon>
        <taxon>Pseudomonadati</taxon>
        <taxon>Pseudomonadota</taxon>
        <taxon>Alphaproteobacteria</taxon>
        <taxon>Rhodobacterales</taxon>
        <taxon>Paracoccaceae</taxon>
        <taxon>Paracoccus</taxon>
    </lineage>
</organism>
<sequence length="163" mass="17876">MLKKLDRLEEVVAVIVLSGTVLAVLVGAIGRAIGRPYPAAPEVAQLLLIWTVMLGADLVMKRGDHIRISAIPDALPPGARRLVHLFCVTCMLLFLGYAGWLGWHLAMSNWAREMGASGLSYGWVTLAMPVGCLLMSISLIRRLLGHGLLYSIEPEHHQQEYPL</sequence>
<accession>A0A1G9EKC3</accession>
<keyword evidence="2 9" id="KW-0813">Transport</keyword>
<dbReference type="GO" id="GO:0005886">
    <property type="term" value="C:plasma membrane"/>
    <property type="evidence" value="ECO:0007669"/>
    <property type="project" value="UniProtKB-SubCell"/>
</dbReference>
<keyword evidence="6 9" id="KW-1133">Transmembrane helix</keyword>
<dbReference type="AlphaFoldDB" id="A0A1G9EKC3"/>
<dbReference type="Pfam" id="PF04290">
    <property type="entry name" value="DctQ"/>
    <property type="match status" value="1"/>
</dbReference>
<evidence type="ECO:0000313" key="11">
    <source>
        <dbReference type="EMBL" id="SDK76518.1"/>
    </source>
</evidence>
<evidence type="ECO:0000256" key="7">
    <source>
        <dbReference type="ARBA" id="ARBA00023136"/>
    </source>
</evidence>
<reference evidence="12" key="1">
    <citation type="submission" date="2016-10" db="EMBL/GenBank/DDBJ databases">
        <authorList>
            <person name="Varghese N."/>
            <person name="Submissions S."/>
        </authorList>
    </citation>
    <scope>NUCLEOTIDE SEQUENCE [LARGE SCALE GENOMIC DNA]</scope>
    <source>
        <strain evidence="12">CGMCC 1.7655</strain>
    </source>
</reference>
<comment type="subunit">
    <text evidence="9">The complex comprises the extracytoplasmic solute receptor protein and the two transmembrane proteins.</text>
</comment>
<feature type="transmembrane region" description="Helical" evidence="9">
    <location>
        <begin position="120"/>
        <end position="140"/>
    </location>
</feature>
<evidence type="ECO:0000313" key="12">
    <source>
        <dbReference type="Proteomes" id="UP000199555"/>
    </source>
</evidence>
<evidence type="ECO:0000256" key="8">
    <source>
        <dbReference type="ARBA" id="ARBA00038436"/>
    </source>
</evidence>
<dbReference type="EMBL" id="FNGE01000003">
    <property type="protein sequence ID" value="SDK76518.1"/>
    <property type="molecule type" value="Genomic_DNA"/>
</dbReference>
<keyword evidence="3" id="KW-1003">Cell membrane</keyword>
<evidence type="ECO:0000256" key="3">
    <source>
        <dbReference type="ARBA" id="ARBA00022475"/>
    </source>
</evidence>
<evidence type="ECO:0000256" key="2">
    <source>
        <dbReference type="ARBA" id="ARBA00022448"/>
    </source>
</evidence>
<keyword evidence="5 9" id="KW-0812">Transmembrane</keyword>
<dbReference type="InterPro" id="IPR055348">
    <property type="entry name" value="DctQ"/>
</dbReference>
<name>A0A1G9EKC3_9RHOB</name>
<dbReference type="PANTHER" id="PTHR35011:SF2">
    <property type="entry name" value="2,3-DIKETO-L-GULONATE TRAP TRANSPORTER SMALL PERMEASE PROTEIN YIAM"/>
    <property type="match status" value="1"/>
</dbReference>
<feature type="transmembrane region" description="Helical" evidence="9">
    <location>
        <begin position="81"/>
        <end position="100"/>
    </location>
</feature>
<evidence type="ECO:0000256" key="9">
    <source>
        <dbReference type="RuleBase" id="RU369079"/>
    </source>
</evidence>
<feature type="transmembrane region" description="Helical" evidence="9">
    <location>
        <begin position="39"/>
        <end position="60"/>
    </location>
</feature>
<dbReference type="InterPro" id="IPR007387">
    <property type="entry name" value="TRAP_DctQ"/>
</dbReference>
<keyword evidence="12" id="KW-1185">Reference proteome</keyword>
<evidence type="ECO:0000256" key="1">
    <source>
        <dbReference type="ARBA" id="ARBA00004429"/>
    </source>
</evidence>
<feature type="domain" description="Tripartite ATP-independent periplasmic transporters DctQ component" evidence="10">
    <location>
        <begin position="21"/>
        <end position="144"/>
    </location>
</feature>
<dbReference type="Proteomes" id="UP000199555">
    <property type="component" value="Unassembled WGS sequence"/>
</dbReference>
<comment type="subcellular location">
    <subcellularLocation>
        <location evidence="1 9">Cell inner membrane</location>
        <topology evidence="1 9">Multi-pass membrane protein</topology>
    </subcellularLocation>
</comment>
<dbReference type="PANTHER" id="PTHR35011">
    <property type="entry name" value="2,3-DIKETO-L-GULONATE TRAP TRANSPORTER SMALL PERMEASE PROTEIN YIAM"/>
    <property type="match status" value="1"/>
</dbReference>
<protein>
    <recommendedName>
        <fullName evidence="9">TRAP transporter small permease protein</fullName>
    </recommendedName>
</protein>
<dbReference type="GO" id="GO:0022857">
    <property type="term" value="F:transmembrane transporter activity"/>
    <property type="evidence" value="ECO:0007669"/>
    <property type="project" value="UniProtKB-UniRule"/>
</dbReference>
<proteinExistence type="inferred from homology"/>
<evidence type="ECO:0000256" key="4">
    <source>
        <dbReference type="ARBA" id="ARBA00022519"/>
    </source>
</evidence>
<gene>
    <name evidence="11" type="ORF">SAMN04487971_10320</name>
</gene>
<comment type="function">
    <text evidence="9">Part of the tripartite ATP-independent periplasmic (TRAP) transport system.</text>
</comment>
<evidence type="ECO:0000256" key="6">
    <source>
        <dbReference type="ARBA" id="ARBA00022989"/>
    </source>
</evidence>
<dbReference type="GO" id="GO:0015740">
    <property type="term" value="P:C4-dicarboxylate transport"/>
    <property type="evidence" value="ECO:0007669"/>
    <property type="project" value="TreeGrafter"/>
</dbReference>
<evidence type="ECO:0000259" key="10">
    <source>
        <dbReference type="Pfam" id="PF04290"/>
    </source>
</evidence>
<dbReference type="RefSeq" id="WP_175558764.1">
    <property type="nucleotide sequence ID" value="NZ_FNGE01000003.1"/>
</dbReference>
<keyword evidence="7 9" id="KW-0472">Membrane</keyword>
<keyword evidence="4 9" id="KW-0997">Cell inner membrane</keyword>
<comment type="similarity">
    <text evidence="8 9">Belongs to the TRAP transporter small permease family.</text>
</comment>
<dbReference type="STRING" id="525640.SAMN04487971_10320"/>
<evidence type="ECO:0000256" key="5">
    <source>
        <dbReference type="ARBA" id="ARBA00022692"/>
    </source>
</evidence>